<gene>
    <name evidence="2" type="ORF">UCRPC4_g03144</name>
</gene>
<accession>A0A0G2GGT0</accession>
<dbReference type="Proteomes" id="UP000053317">
    <property type="component" value="Unassembled WGS sequence"/>
</dbReference>
<feature type="region of interest" description="Disordered" evidence="1">
    <location>
        <begin position="27"/>
        <end position="156"/>
    </location>
</feature>
<feature type="compositionally biased region" description="Polar residues" evidence="1">
    <location>
        <begin position="207"/>
        <end position="241"/>
    </location>
</feature>
<evidence type="ECO:0008006" key="4">
    <source>
        <dbReference type="Google" id="ProtNLM"/>
    </source>
</evidence>
<feature type="region of interest" description="Disordered" evidence="1">
    <location>
        <begin position="194"/>
        <end position="265"/>
    </location>
</feature>
<keyword evidence="3" id="KW-1185">Reference proteome</keyword>
<feature type="compositionally biased region" description="Basic and acidic residues" evidence="1">
    <location>
        <begin position="125"/>
        <end position="134"/>
    </location>
</feature>
<sequence length="265" mass="27687">MSTPNSKNDKKAKTSAKKIVILKLAPDVLAKYPSSSKSQETAQSKIKPDPDSMSTSGSGNNGENSANGTPADNVSESPSTPAPSDLANGDSKKKGPSSSKSGVKRSLGEGTPRPRGRPGPKKKPRLDDGTDENVRTSFGGAVPLVTNKLGPRGNQGAINARLRALDRSRKPCRKWEKKPFVLKSFTGVMWEVPSWKAPRQELVNGDANGTSNTGESESKPNESSTGLPSEKSNQGDSSDQVELTGLVTPAASSPPPATPTAAIEA</sequence>
<feature type="compositionally biased region" description="Polar residues" evidence="1">
    <location>
        <begin position="70"/>
        <end position="79"/>
    </location>
</feature>
<evidence type="ECO:0000313" key="2">
    <source>
        <dbReference type="EMBL" id="KKY22818.1"/>
    </source>
</evidence>
<dbReference type="PANTHER" id="PTHR28061:SF1">
    <property type="entry name" value="INO80 COMPLEX SUBUNIT 4"/>
    <property type="match status" value="1"/>
</dbReference>
<dbReference type="InterPro" id="IPR013175">
    <property type="entry name" value="INO80_su_Ies4"/>
</dbReference>
<dbReference type="EMBL" id="LCWF01000073">
    <property type="protein sequence ID" value="KKY22818.1"/>
    <property type="molecule type" value="Genomic_DNA"/>
</dbReference>
<comment type="caution">
    <text evidence="2">The sequence shown here is derived from an EMBL/GenBank/DDBJ whole genome shotgun (WGS) entry which is preliminary data.</text>
</comment>
<feature type="compositionally biased region" description="Basic residues" evidence="1">
    <location>
        <begin position="114"/>
        <end position="124"/>
    </location>
</feature>
<feature type="compositionally biased region" description="Low complexity" evidence="1">
    <location>
        <begin position="54"/>
        <end position="68"/>
    </location>
</feature>
<protein>
    <recommendedName>
        <fullName evidence="4">Duf1711 domain protein</fullName>
    </recommendedName>
</protein>
<feature type="compositionally biased region" description="Low complexity" evidence="1">
    <location>
        <begin position="96"/>
        <end position="105"/>
    </location>
</feature>
<dbReference type="AlphaFoldDB" id="A0A0G2GGT0"/>
<dbReference type="Pfam" id="PF08193">
    <property type="entry name" value="INO80_Ies4"/>
    <property type="match status" value="1"/>
</dbReference>
<name>A0A0G2GGT0_PHACM</name>
<reference evidence="2 3" key="2">
    <citation type="submission" date="2015-05" db="EMBL/GenBank/DDBJ databases">
        <authorList>
            <person name="Morales-Cruz A."/>
            <person name="Amrine K.C."/>
            <person name="Cantu D."/>
        </authorList>
    </citation>
    <scope>NUCLEOTIDE SEQUENCE [LARGE SCALE GENOMIC DNA]</scope>
    <source>
        <strain evidence="2">UCRPC4</strain>
    </source>
</reference>
<dbReference type="OrthoDB" id="4093188at2759"/>
<evidence type="ECO:0000313" key="3">
    <source>
        <dbReference type="Proteomes" id="UP000053317"/>
    </source>
</evidence>
<dbReference type="GO" id="GO:0006338">
    <property type="term" value="P:chromatin remodeling"/>
    <property type="evidence" value="ECO:0007669"/>
    <property type="project" value="InterPro"/>
</dbReference>
<reference evidence="2 3" key="1">
    <citation type="submission" date="2015-05" db="EMBL/GenBank/DDBJ databases">
        <title>Distinctive expansion of gene families associated with plant cell wall degradation and secondary metabolism in the genomes of grapevine trunk pathogens.</title>
        <authorList>
            <person name="Lawrence D.P."/>
            <person name="Travadon R."/>
            <person name="Rolshausen P.E."/>
            <person name="Baumgartner K."/>
        </authorList>
    </citation>
    <scope>NUCLEOTIDE SEQUENCE [LARGE SCALE GENOMIC DNA]</scope>
    <source>
        <strain evidence="2">UCRPC4</strain>
    </source>
</reference>
<evidence type="ECO:0000256" key="1">
    <source>
        <dbReference type="SAM" id="MobiDB-lite"/>
    </source>
</evidence>
<feature type="compositionally biased region" description="Polar residues" evidence="1">
    <location>
        <begin position="33"/>
        <end position="44"/>
    </location>
</feature>
<dbReference type="PANTHER" id="PTHR28061">
    <property type="entry name" value="INO EIGHTY SUBUNIT 4"/>
    <property type="match status" value="1"/>
</dbReference>
<organism evidence="2 3">
    <name type="scientific">Phaeomoniella chlamydospora</name>
    <name type="common">Phaeoacremonium chlamydosporum</name>
    <dbReference type="NCBI Taxonomy" id="158046"/>
    <lineage>
        <taxon>Eukaryota</taxon>
        <taxon>Fungi</taxon>
        <taxon>Dikarya</taxon>
        <taxon>Ascomycota</taxon>
        <taxon>Pezizomycotina</taxon>
        <taxon>Eurotiomycetes</taxon>
        <taxon>Chaetothyriomycetidae</taxon>
        <taxon>Phaeomoniellales</taxon>
        <taxon>Phaeomoniellaceae</taxon>
        <taxon>Phaeomoniella</taxon>
    </lineage>
</organism>
<proteinExistence type="predicted"/>
<dbReference type="GO" id="GO:0031011">
    <property type="term" value="C:Ino80 complex"/>
    <property type="evidence" value="ECO:0007669"/>
    <property type="project" value="InterPro"/>
</dbReference>